<dbReference type="GO" id="GO:0005829">
    <property type="term" value="C:cytosol"/>
    <property type="evidence" value="ECO:0007669"/>
    <property type="project" value="TreeGrafter"/>
</dbReference>
<dbReference type="GO" id="GO:0009086">
    <property type="term" value="P:methionine biosynthetic process"/>
    <property type="evidence" value="ECO:0007669"/>
    <property type="project" value="TreeGrafter"/>
</dbReference>
<dbReference type="Pfam" id="PF21895">
    <property type="entry name" value="MTHFR_C"/>
    <property type="match status" value="1"/>
</dbReference>
<organism evidence="2">
    <name type="scientific">Alexandrium catenella</name>
    <name type="common">Red tide dinoflagellate</name>
    <name type="synonym">Gonyaulax catenella</name>
    <dbReference type="NCBI Taxonomy" id="2925"/>
    <lineage>
        <taxon>Eukaryota</taxon>
        <taxon>Sar</taxon>
        <taxon>Alveolata</taxon>
        <taxon>Dinophyceae</taxon>
        <taxon>Gonyaulacales</taxon>
        <taxon>Pyrocystaceae</taxon>
        <taxon>Alexandrium</taxon>
    </lineage>
</organism>
<dbReference type="GO" id="GO:0004489">
    <property type="term" value="F:methylenetetrahydrofolate reductase [NAD(P)H] activity"/>
    <property type="evidence" value="ECO:0007669"/>
    <property type="project" value="TreeGrafter"/>
</dbReference>
<gene>
    <name evidence="2" type="ORF">ACAT0790_LOCUS61197</name>
</gene>
<reference evidence="2" key="1">
    <citation type="submission" date="2021-01" db="EMBL/GenBank/DDBJ databases">
        <authorList>
            <person name="Corre E."/>
            <person name="Pelletier E."/>
            <person name="Niang G."/>
            <person name="Scheremetjew M."/>
            <person name="Finn R."/>
            <person name="Kale V."/>
            <person name="Holt S."/>
            <person name="Cochrane G."/>
            <person name="Meng A."/>
            <person name="Brown T."/>
            <person name="Cohen L."/>
        </authorList>
    </citation>
    <scope>NUCLEOTIDE SEQUENCE</scope>
    <source>
        <strain evidence="2">OF101</strain>
    </source>
</reference>
<dbReference type="EMBL" id="HBGE01102638">
    <property type="protein sequence ID" value="CAD9184425.1"/>
    <property type="molecule type" value="Transcribed_RNA"/>
</dbReference>
<dbReference type="GO" id="GO:0035999">
    <property type="term" value="P:tetrahydrofolate interconversion"/>
    <property type="evidence" value="ECO:0007669"/>
    <property type="project" value="TreeGrafter"/>
</dbReference>
<dbReference type="AlphaFoldDB" id="A0A7S1S4X7"/>
<name>A0A7S1S4X7_ALECA</name>
<dbReference type="InterPro" id="IPR053806">
    <property type="entry name" value="MTHFR_C"/>
</dbReference>
<sequence>MLVVHSQPRANGVPSTDPDLGWGPPNGLVYQKAYLEFFASHETLQKLAERLSSEEAICYIAANRAGDVKTNVDSETVNAVAWGVFPGAQVKQPVVADYKSFLAWKDEAFSLWSEWVQVYDKASSSRELLESIQASWYLVSVVDDNFVCGDLLQTLFHALGC</sequence>
<accession>A0A7S1S4X7</accession>
<dbReference type="PANTHER" id="PTHR45754:SF3">
    <property type="entry name" value="METHYLENETETRAHYDROFOLATE REDUCTASE (NADPH)"/>
    <property type="match status" value="1"/>
</dbReference>
<proteinExistence type="predicted"/>
<dbReference type="PANTHER" id="PTHR45754">
    <property type="entry name" value="METHYLENETETRAHYDROFOLATE REDUCTASE"/>
    <property type="match status" value="1"/>
</dbReference>
<dbReference type="GO" id="GO:0071949">
    <property type="term" value="F:FAD binding"/>
    <property type="evidence" value="ECO:0007669"/>
    <property type="project" value="TreeGrafter"/>
</dbReference>
<evidence type="ECO:0000259" key="1">
    <source>
        <dbReference type="Pfam" id="PF21895"/>
    </source>
</evidence>
<evidence type="ECO:0000313" key="2">
    <source>
        <dbReference type="EMBL" id="CAD9184425.1"/>
    </source>
</evidence>
<feature type="domain" description="MTHFR SAM-binding regulatory" evidence="1">
    <location>
        <begin position="2"/>
        <end position="152"/>
    </location>
</feature>
<protein>
    <recommendedName>
        <fullName evidence="1">MTHFR SAM-binding regulatory domain-containing protein</fullName>
    </recommendedName>
</protein>